<dbReference type="Gene3D" id="3.30.420.10">
    <property type="entry name" value="Ribonuclease H-like superfamily/Ribonuclease H"/>
    <property type="match status" value="1"/>
</dbReference>
<proteinExistence type="predicted"/>
<evidence type="ECO:0000259" key="1">
    <source>
        <dbReference type="PROSITE" id="PS50994"/>
    </source>
</evidence>
<gene>
    <name evidence="2" type="ORF">DH2020_046616</name>
</gene>
<dbReference type="InterPro" id="IPR001584">
    <property type="entry name" value="Integrase_cat-core"/>
</dbReference>
<feature type="domain" description="Integrase catalytic" evidence="1">
    <location>
        <begin position="1"/>
        <end position="139"/>
    </location>
</feature>
<dbReference type="SUPFAM" id="SSF53098">
    <property type="entry name" value="Ribonuclease H-like"/>
    <property type="match status" value="1"/>
</dbReference>
<evidence type="ECO:0000313" key="2">
    <source>
        <dbReference type="EMBL" id="KAK6119639.1"/>
    </source>
</evidence>
<keyword evidence="3" id="KW-1185">Reference proteome</keyword>
<organism evidence="2 3">
    <name type="scientific">Rehmannia glutinosa</name>
    <name type="common">Chinese foxglove</name>
    <dbReference type="NCBI Taxonomy" id="99300"/>
    <lineage>
        <taxon>Eukaryota</taxon>
        <taxon>Viridiplantae</taxon>
        <taxon>Streptophyta</taxon>
        <taxon>Embryophyta</taxon>
        <taxon>Tracheophyta</taxon>
        <taxon>Spermatophyta</taxon>
        <taxon>Magnoliopsida</taxon>
        <taxon>eudicotyledons</taxon>
        <taxon>Gunneridae</taxon>
        <taxon>Pentapetalae</taxon>
        <taxon>asterids</taxon>
        <taxon>lamiids</taxon>
        <taxon>Lamiales</taxon>
        <taxon>Orobanchaceae</taxon>
        <taxon>Rehmannieae</taxon>
        <taxon>Rehmannia</taxon>
    </lineage>
</organism>
<dbReference type="PANTHER" id="PTHR47266">
    <property type="entry name" value="ENDONUCLEASE-RELATED"/>
    <property type="match status" value="1"/>
</dbReference>
<accession>A0ABR0UBB1</accession>
<protein>
    <recommendedName>
        <fullName evidence="1">Integrase catalytic domain-containing protein</fullName>
    </recommendedName>
</protein>
<dbReference type="Proteomes" id="UP001318860">
    <property type="component" value="Unassembled WGS sequence"/>
</dbReference>
<reference evidence="2 3" key="1">
    <citation type="journal article" date="2021" name="Comput. Struct. Biotechnol. J.">
        <title>De novo genome assembly of the potent medicinal plant Rehmannia glutinosa using nanopore technology.</title>
        <authorList>
            <person name="Ma L."/>
            <person name="Dong C."/>
            <person name="Song C."/>
            <person name="Wang X."/>
            <person name="Zheng X."/>
            <person name="Niu Y."/>
            <person name="Chen S."/>
            <person name="Feng W."/>
        </authorList>
    </citation>
    <scope>NUCLEOTIDE SEQUENCE [LARGE SCALE GENOMIC DNA]</scope>
    <source>
        <strain evidence="2">DH-2019</strain>
    </source>
</reference>
<dbReference type="InterPro" id="IPR052160">
    <property type="entry name" value="Gypsy_RT_Integrase-like"/>
</dbReference>
<dbReference type="PROSITE" id="PS50994">
    <property type="entry name" value="INTEGRASE"/>
    <property type="match status" value="1"/>
</dbReference>
<sequence>MEICTFLLTVDYVSKWIEAIATPTNKHIFTRFGTPRAIVSDEGTHFYNKLFNNLLSKYGVRHKIALSYHPQYNGQAEISNREVKQILEKTLVFGKACHWTVELEHRAYWAIKKLNFNLKESGENRLLKLNEMEEFRHELYENAKMYKEKSRKWHDQIILRREFLPGQHVLLFNSRLKLFPGKLKSRWSEPFVVERAFPYGAVELRGKDGNSFQVNDND</sequence>
<dbReference type="InterPro" id="IPR012337">
    <property type="entry name" value="RNaseH-like_sf"/>
</dbReference>
<comment type="caution">
    <text evidence="2">The sequence shown here is derived from an EMBL/GenBank/DDBJ whole genome shotgun (WGS) entry which is preliminary data.</text>
</comment>
<evidence type="ECO:0000313" key="3">
    <source>
        <dbReference type="Proteomes" id="UP001318860"/>
    </source>
</evidence>
<dbReference type="InterPro" id="IPR036397">
    <property type="entry name" value="RNaseH_sf"/>
</dbReference>
<dbReference type="EMBL" id="JABTTQ020003154">
    <property type="protein sequence ID" value="KAK6119639.1"/>
    <property type="molecule type" value="Genomic_DNA"/>
</dbReference>
<name>A0ABR0UBB1_REHGL</name>